<feature type="compositionally biased region" description="Polar residues" evidence="4">
    <location>
        <begin position="273"/>
        <end position="283"/>
    </location>
</feature>
<dbReference type="Gene3D" id="1.10.10.60">
    <property type="entry name" value="Homeodomain-like"/>
    <property type="match status" value="1"/>
</dbReference>
<proteinExistence type="predicted"/>
<name>A0A918TUC5_9RHOB</name>
<gene>
    <name evidence="6" type="ORF">GCM10007315_27950</name>
</gene>
<dbReference type="InterPro" id="IPR020449">
    <property type="entry name" value="Tscrpt_reg_AraC-type_HTH"/>
</dbReference>
<dbReference type="SUPFAM" id="SSF46689">
    <property type="entry name" value="Homeodomain-like"/>
    <property type="match status" value="2"/>
</dbReference>
<evidence type="ECO:0000313" key="6">
    <source>
        <dbReference type="EMBL" id="GHC62303.1"/>
    </source>
</evidence>
<keyword evidence="2" id="KW-0238">DNA-binding</keyword>
<dbReference type="GO" id="GO:0043565">
    <property type="term" value="F:sequence-specific DNA binding"/>
    <property type="evidence" value="ECO:0007669"/>
    <property type="project" value="InterPro"/>
</dbReference>
<feature type="domain" description="HTH araC/xylS-type" evidence="5">
    <location>
        <begin position="179"/>
        <end position="277"/>
    </location>
</feature>
<evidence type="ECO:0000313" key="7">
    <source>
        <dbReference type="Proteomes" id="UP000638981"/>
    </source>
</evidence>
<dbReference type="InterPro" id="IPR009057">
    <property type="entry name" value="Homeodomain-like_sf"/>
</dbReference>
<evidence type="ECO:0000256" key="1">
    <source>
        <dbReference type="ARBA" id="ARBA00023015"/>
    </source>
</evidence>
<comment type="caution">
    <text evidence="6">The sequence shown here is derived from an EMBL/GenBank/DDBJ whole genome shotgun (WGS) entry which is preliminary data.</text>
</comment>
<sequence>MTAHAFFLPDVLLQDGPGPDVLFYPHRGAGRPGHMALVFSWPAISVIMAGQKRLTDGPVVADFRAGEALAYRAGQRVETEDSADYQSFMLFFRPAALTRAMARLGLVAQGAVAGAHVALRQGGRLALLAGGTRDLIERGAPSPAMAEVILQQFLLAAVEDNGPDVLALWAASAVASPDQRIGEVLEQNWRNNPGLPDLARLAGCSASTFKRHVARIYGLSVSDWLHQRRMAHAWVVLSHDSRRVSDVAFQLGYESHSAFSQAFRRHFGLPPSQVRQGSGQQDLTLARNDGAGEIA</sequence>
<dbReference type="EMBL" id="BMYJ01000009">
    <property type="protein sequence ID" value="GHC62303.1"/>
    <property type="molecule type" value="Genomic_DNA"/>
</dbReference>
<reference evidence="6" key="2">
    <citation type="submission" date="2020-09" db="EMBL/GenBank/DDBJ databases">
        <authorList>
            <person name="Sun Q."/>
            <person name="Kim S."/>
        </authorList>
    </citation>
    <scope>NUCLEOTIDE SEQUENCE</scope>
    <source>
        <strain evidence="6">KCTC 23310</strain>
    </source>
</reference>
<dbReference type="PANTHER" id="PTHR46796">
    <property type="entry name" value="HTH-TYPE TRANSCRIPTIONAL ACTIVATOR RHAS-RELATED"/>
    <property type="match status" value="1"/>
</dbReference>
<dbReference type="InterPro" id="IPR018060">
    <property type="entry name" value="HTH_AraC"/>
</dbReference>
<dbReference type="SMART" id="SM00342">
    <property type="entry name" value="HTH_ARAC"/>
    <property type="match status" value="1"/>
</dbReference>
<dbReference type="AlphaFoldDB" id="A0A918TUC5"/>
<evidence type="ECO:0000256" key="2">
    <source>
        <dbReference type="ARBA" id="ARBA00023125"/>
    </source>
</evidence>
<dbReference type="PROSITE" id="PS01124">
    <property type="entry name" value="HTH_ARAC_FAMILY_2"/>
    <property type="match status" value="1"/>
</dbReference>
<dbReference type="RefSeq" id="WP_189412312.1">
    <property type="nucleotide sequence ID" value="NZ_BMYJ01000009.1"/>
</dbReference>
<reference evidence="6" key="1">
    <citation type="journal article" date="2014" name="Int. J. Syst. Evol. Microbiol.">
        <title>Complete genome sequence of Corynebacterium casei LMG S-19264T (=DSM 44701T), isolated from a smear-ripened cheese.</title>
        <authorList>
            <consortium name="US DOE Joint Genome Institute (JGI-PGF)"/>
            <person name="Walter F."/>
            <person name="Albersmeier A."/>
            <person name="Kalinowski J."/>
            <person name="Ruckert C."/>
        </authorList>
    </citation>
    <scope>NUCLEOTIDE SEQUENCE</scope>
    <source>
        <strain evidence="6">KCTC 23310</strain>
    </source>
</reference>
<dbReference type="PRINTS" id="PR00032">
    <property type="entry name" value="HTHARAC"/>
</dbReference>
<evidence type="ECO:0000256" key="4">
    <source>
        <dbReference type="SAM" id="MobiDB-lite"/>
    </source>
</evidence>
<protein>
    <submittedName>
        <fullName evidence="6">AraC family transcriptional regulator</fullName>
    </submittedName>
</protein>
<evidence type="ECO:0000256" key="3">
    <source>
        <dbReference type="ARBA" id="ARBA00023163"/>
    </source>
</evidence>
<feature type="region of interest" description="Disordered" evidence="4">
    <location>
        <begin position="272"/>
        <end position="295"/>
    </location>
</feature>
<keyword evidence="3" id="KW-0804">Transcription</keyword>
<keyword evidence="1" id="KW-0805">Transcription regulation</keyword>
<evidence type="ECO:0000259" key="5">
    <source>
        <dbReference type="PROSITE" id="PS01124"/>
    </source>
</evidence>
<keyword evidence="7" id="KW-1185">Reference proteome</keyword>
<accession>A0A918TUC5</accession>
<dbReference type="Proteomes" id="UP000638981">
    <property type="component" value="Unassembled WGS sequence"/>
</dbReference>
<dbReference type="GO" id="GO:0003700">
    <property type="term" value="F:DNA-binding transcription factor activity"/>
    <property type="evidence" value="ECO:0007669"/>
    <property type="project" value="InterPro"/>
</dbReference>
<dbReference type="InterPro" id="IPR050204">
    <property type="entry name" value="AraC_XylS_family_regulators"/>
</dbReference>
<dbReference type="Pfam" id="PF12833">
    <property type="entry name" value="HTH_18"/>
    <property type="match status" value="1"/>
</dbReference>
<organism evidence="6 7">
    <name type="scientific">Neogemmobacter tilapiae</name>
    <dbReference type="NCBI Taxonomy" id="875041"/>
    <lineage>
        <taxon>Bacteria</taxon>
        <taxon>Pseudomonadati</taxon>
        <taxon>Pseudomonadota</taxon>
        <taxon>Alphaproteobacteria</taxon>
        <taxon>Rhodobacterales</taxon>
        <taxon>Paracoccaceae</taxon>
        <taxon>Neogemmobacter</taxon>
    </lineage>
</organism>